<evidence type="ECO:0000256" key="8">
    <source>
        <dbReference type="ARBA" id="ARBA00023237"/>
    </source>
</evidence>
<evidence type="ECO:0000256" key="6">
    <source>
        <dbReference type="ARBA" id="ARBA00022927"/>
    </source>
</evidence>
<keyword evidence="13" id="KW-1185">Reference proteome</keyword>
<feature type="chain" id="PRO_5045676081" evidence="10">
    <location>
        <begin position="22"/>
        <end position="547"/>
    </location>
</feature>
<dbReference type="PROSITE" id="PS51779">
    <property type="entry name" value="POTRA"/>
    <property type="match status" value="1"/>
</dbReference>
<evidence type="ECO:0000313" key="13">
    <source>
        <dbReference type="Proteomes" id="UP000806285"/>
    </source>
</evidence>
<evidence type="ECO:0000256" key="4">
    <source>
        <dbReference type="ARBA" id="ARBA00022452"/>
    </source>
</evidence>
<keyword evidence="6" id="KW-0653">Protein transport</keyword>
<dbReference type="Pfam" id="PF03865">
    <property type="entry name" value="ShlB"/>
    <property type="match status" value="1"/>
</dbReference>
<dbReference type="InterPro" id="IPR005565">
    <property type="entry name" value="Hemolysn_activator_HlyB_C"/>
</dbReference>
<dbReference type="EMBL" id="JADDIV010000003">
    <property type="protein sequence ID" value="MBE7368456.1"/>
    <property type="molecule type" value="Genomic_DNA"/>
</dbReference>
<keyword evidence="8" id="KW-0998">Cell outer membrane</keyword>
<dbReference type="InterPro" id="IPR034746">
    <property type="entry name" value="POTRA"/>
</dbReference>
<evidence type="ECO:0000256" key="1">
    <source>
        <dbReference type="ARBA" id="ARBA00004442"/>
    </source>
</evidence>
<evidence type="ECO:0000313" key="12">
    <source>
        <dbReference type="EMBL" id="MBE7368456.1"/>
    </source>
</evidence>
<dbReference type="Gene3D" id="3.10.20.310">
    <property type="entry name" value="membrane protein fhac"/>
    <property type="match status" value="1"/>
</dbReference>
<comment type="caution">
    <text evidence="12">The sequence shown here is derived from an EMBL/GenBank/DDBJ whole genome shotgun (WGS) entry which is preliminary data.</text>
</comment>
<comment type="subcellular location">
    <subcellularLocation>
        <location evidence="1">Cell outer membrane</location>
    </subcellularLocation>
</comment>
<evidence type="ECO:0000256" key="7">
    <source>
        <dbReference type="ARBA" id="ARBA00023136"/>
    </source>
</evidence>
<dbReference type="PANTHER" id="PTHR34597:SF1">
    <property type="entry name" value="HEME_HEMOPEXIN TRANSPORTER PROTEIN HUXB"/>
    <property type="match status" value="1"/>
</dbReference>
<evidence type="ECO:0000256" key="2">
    <source>
        <dbReference type="ARBA" id="ARBA00009055"/>
    </source>
</evidence>
<keyword evidence="7" id="KW-0472">Membrane</keyword>
<organism evidence="12 13">
    <name type="scientific">Ramlibacter pallidus</name>
    <dbReference type="NCBI Taxonomy" id="2780087"/>
    <lineage>
        <taxon>Bacteria</taxon>
        <taxon>Pseudomonadati</taxon>
        <taxon>Pseudomonadota</taxon>
        <taxon>Betaproteobacteria</taxon>
        <taxon>Burkholderiales</taxon>
        <taxon>Comamonadaceae</taxon>
        <taxon>Ramlibacter</taxon>
    </lineage>
</organism>
<name>A0ABR9S4L5_9BURK</name>
<evidence type="ECO:0000256" key="9">
    <source>
        <dbReference type="SAM" id="MobiDB-lite"/>
    </source>
</evidence>
<sequence length="547" mass="56921">MKAFKLLLLPGALLATAHAQVAPDAGSVLQQLRPPAAPLTPRNGAALPAPPPLPAPAGASPDGTVRIAGVRFTGNSRIPDAELQALVQDALGRELDLAGLEALAARVSREYRRRGYTVARAYLPPQQVRDGILELAVVEGRFGAVTVRGDAPRSLPLAALEPGTVVTDAALERALLLAADVPGIAVRSTLQPGASVGTSELVVDVAPGERFAGSVEADNFGSRSTGRGRLGATLLVNNPSGAGDLVTLRAIASDGGLAHGRLAYQLRVGRDGTRVGVAASTMRYRLGEEFASLDAHGTARVATVFVAHPVLRTRHANANLQIAFEDKQLRDHIDSVATSTERKLRSLTLGWSGDRSDSFGGAGAWTFSLAYTRGELDLPTPAARAVDDATAGTAGSFDKLALGVSRQQALGPSTTLFVAYTGQWAGGNLDSSEKLPLGGVAGVRAYPQGEAPSDHAHLLTAELRHNVTSAWQWIAFVDAATGRANAEPWPGASGARRSLSGAGVGLAWAGGRGLNARLYYAHKLGHAAATAEPDRDGRLWLQAAWTF</sequence>
<protein>
    <submittedName>
        <fullName evidence="12">ShlB/FhaC/HecB family hemolysin secretion/activation protein</fullName>
    </submittedName>
</protein>
<reference evidence="12 13" key="1">
    <citation type="submission" date="2020-10" db="EMBL/GenBank/DDBJ databases">
        <title>Ramlibacter sp. HM2 16S ribosomal RNA gene Genome sequencing and assembly.</title>
        <authorList>
            <person name="Kang M."/>
        </authorList>
    </citation>
    <scope>NUCLEOTIDE SEQUENCE [LARGE SCALE GENOMIC DNA]</scope>
    <source>
        <strain evidence="12 13">HM2</strain>
    </source>
</reference>
<comment type="similarity">
    <text evidence="2">Belongs to the TPS (TC 1.B.20) family.</text>
</comment>
<dbReference type="Gene3D" id="2.40.160.50">
    <property type="entry name" value="membrane protein fhac: a member of the omp85/tpsb transporter family"/>
    <property type="match status" value="1"/>
</dbReference>
<dbReference type="InterPro" id="IPR013686">
    <property type="entry name" value="Polypept-transport_assoc_ShlB"/>
</dbReference>
<dbReference type="Pfam" id="PF08479">
    <property type="entry name" value="POTRA_2"/>
    <property type="match status" value="1"/>
</dbReference>
<evidence type="ECO:0000256" key="10">
    <source>
        <dbReference type="SAM" id="SignalP"/>
    </source>
</evidence>
<keyword evidence="5" id="KW-0812">Transmembrane</keyword>
<keyword evidence="3" id="KW-0813">Transport</keyword>
<proteinExistence type="inferred from homology"/>
<feature type="signal peptide" evidence="10">
    <location>
        <begin position="1"/>
        <end position="21"/>
    </location>
</feature>
<dbReference type="Proteomes" id="UP000806285">
    <property type="component" value="Unassembled WGS sequence"/>
</dbReference>
<gene>
    <name evidence="12" type="ORF">IM787_12935</name>
</gene>
<evidence type="ECO:0000256" key="3">
    <source>
        <dbReference type="ARBA" id="ARBA00022448"/>
    </source>
</evidence>
<dbReference type="InterPro" id="IPR051544">
    <property type="entry name" value="TPS_OM_transporter"/>
</dbReference>
<dbReference type="PANTHER" id="PTHR34597">
    <property type="entry name" value="SLR1661 PROTEIN"/>
    <property type="match status" value="1"/>
</dbReference>
<feature type="domain" description="POTRA" evidence="11">
    <location>
        <begin position="65"/>
        <end position="140"/>
    </location>
</feature>
<keyword evidence="10" id="KW-0732">Signal</keyword>
<evidence type="ECO:0000256" key="5">
    <source>
        <dbReference type="ARBA" id="ARBA00022692"/>
    </source>
</evidence>
<dbReference type="RefSeq" id="WP_193677046.1">
    <property type="nucleotide sequence ID" value="NZ_JADDIV010000003.1"/>
</dbReference>
<keyword evidence="4" id="KW-1134">Transmembrane beta strand</keyword>
<feature type="region of interest" description="Disordered" evidence="9">
    <location>
        <begin position="34"/>
        <end position="61"/>
    </location>
</feature>
<accession>A0ABR9S4L5</accession>
<evidence type="ECO:0000259" key="11">
    <source>
        <dbReference type="PROSITE" id="PS51779"/>
    </source>
</evidence>